<keyword evidence="2" id="KW-1185">Reference proteome</keyword>
<reference evidence="1 2" key="1">
    <citation type="submission" date="2019-06" db="EMBL/GenBank/DDBJ databases">
        <title>Sorghum-associated microbial communities from plants grown in Nebraska, USA.</title>
        <authorList>
            <person name="Schachtman D."/>
        </authorList>
    </citation>
    <scope>NUCLEOTIDE SEQUENCE [LARGE SCALE GENOMIC DNA]</scope>
    <source>
        <strain evidence="1 2">1209</strain>
    </source>
</reference>
<dbReference type="EMBL" id="VIWO01000001">
    <property type="protein sequence ID" value="TWF44866.1"/>
    <property type="molecule type" value="Genomic_DNA"/>
</dbReference>
<dbReference type="SUPFAM" id="SSF46626">
    <property type="entry name" value="Cytochrome c"/>
    <property type="match status" value="1"/>
</dbReference>
<dbReference type="GO" id="GO:0009055">
    <property type="term" value="F:electron transfer activity"/>
    <property type="evidence" value="ECO:0007669"/>
    <property type="project" value="InterPro"/>
</dbReference>
<comment type="caution">
    <text evidence="1">The sequence shown here is derived from an EMBL/GenBank/DDBJ whole genome shotgun (WGS) entry which is preliminary data.</text>
</comment>
<evidence type="ECO:0000313" key="2">
    <source>
        <dbReference type="Proteomes" id="UP000320811"/>
    </source>
</evidence>
<accession>A0A561Q3G0</accession>
<organism evidence="1 2">
    <name type="scientific">Chitinophaga polysaccharea</name>
    <dbReference type="NCBI Taxonomy" id="1293035"/>
    <lineage>
        <taxon>Bacteria</taxon>
        <taxon>Pseudomonadati</taxon>
        <taxon>Bacteroidota</taxon>
        <taxon>Chitinophagia</taxon>
        <taxon>Chitinophagales</taxon>
        <taxon>Chitinophagaceae</taxon>
        <taxon>Chitinophaga</taxon>
    </lineage>
</organism>
<sequence>MRNGRFKGSDNGRHLLPPMSWFNYARLTDDDVTAIFAYLKSTKPVKNVPPAPVQF</sequence>
<dbReference type="AlphaFoldDB" id="A0A561Q3G0"/>
<dbReference type="GO" id="GO:0020037">
    <property type="term" value="F:heme binding"/>
    <property type="evidence" value="ECO:0007669"/>
    <property type="project" value="InterPro"/>
</dbReference>
<dbReference type="Proteomes" id="UP000320811">
    <property type="component" value="Unassembled WGS sequence"/>
</dbReference>
<evidence type="ECO:0000313" key="1">
    <source>
        <dbReference type="EMBL" id="TWF44866.1"/>
    </source>
</evidence>
<evidence type="ECO:0008006" key="3">
    <source>
        <dbReference type="Google" id="ProtNLM"/>
    </source>
</evidence>
<protein>
    <recommendedName>
        <fullName evidence="3">Cytochrome c</fullName>
    </recommendedName>
</protein>
<gene>
    <name evidence="1" type="ORF">FHW36_101789</name>
</gene>
<name>A0A561Q3G0_9BACT</name>
<dbReference type="InterPro" id="IPR036909">
    <property type="entry name" value="Cyt_c-like_dom_sf"/>
</dbReference>
<proteinExistence type="predicted"/>